<dbReference type="RefSeq" id="WP_341628411.1">
    <property type="nucleotide sequence ID" value="NZ_JBAKBA010000028.1"/>
</dbReference>
<evidence type="ECO:0000313" key="16">
    <source>
        <dbReference type="Proteomes" id="UP001366060"/>
    </source>
</evidence>
<keyword evidence="5" id="KW-0479">Metal-binding</keyword>
<proteinExistence type="inferred from homology"/>
<reference evidence="15 16" key="1">
    <citation type="submission" date="2024-02" db="EMBL/GenBank/DDBJ databases">
        <title>Bacteria isolated from the canopy kelp, Nereocystis luetkeana.</title>
        <authorList>
            <person name="Pfister C.A."/>
            <person name="Younker I.T."/>
            <person name="Light S.H."/>
        </authorList>
    </citation>
    <scope>NUCLEOTIDE SEQUENCE [LARGE SCALE GENOMIC DNA]</scope>
    <source>
        <strain evidence="15 16">TI.2.07</strain>
    </source>
</reference>
<dbReference type="Proteomes" id="UP001366060">
    <property type="component" value="Unassembled WGS sequence"/>
</dbReference>
<dbReference type="CDD" id="cd01019">
    <property type="entry name" value="ZnuA"/>
    <property type="match status" value="1"/>
</dbReference>
<dbReference type="InterPro" id="IPR006127">
    <property type="entry name" value="ZnuA-like"/>
</dbReference>
<comment type="function">
    <text evidence="12">Part of the ATP-binding cassette (ABC) transport system ZnuABC involved in zinc import. Binds zinc with high affinity and specificity and delivers it to the membrane permease for translocation into the cytoplasm.</text>
</comment>
<evidence type="ECO:0000256" key="3">
    <source>
        <dbReference type="ARBA" id="ARBA00015915"/>
    </source>
</evidence>
<keyword evidence="7" id="KW-0574">Periplasm</keyword>
<keyword evidence="4" id="KW-0813">Transport</keyword>
<keyword evidence="6 14" id="KW-0732">Signal</keyword>
<dbReference type="SUPFAM" id="SSF53807">
    <property type="entry name" value="Helical backbone' metal receptor"/>
    <property type="match status" value="1"/>
</dbReference>
<evidence type="ECO:0000256" key="2">
    <source>
        <dbReference type="ARBA" id="ARBA00011028"/>
    </source>
</evidence>
<dbReference type="InterPro" id="IPR050492">
    <property type="entry name" value="Bact_metal-bind_prot9"/>
</dbReference>
<keyword evidence="10" id="KW-0406">Ion transport</keyword>
<dbReference type="InterPro" id="IPR035520">
    <property type="entry name" value="ZnuA"/>
</dbReference>
<protein>
    <recommendedName>
        <fullName evidence="3">High-affinity zinc uptake system protein ZnuA</fullName>
    </recommendedName>
</protein>
<comment type="similarity">
    <text evidence="2">Belongs to the bacterial solute-binding protein 9 family.</text>
</comment>
<sequence length="377" mass="42041">MKKLLFICLSIFVLPLQTLMADETPKVVVSIKPLHSLVSAVMEGVATPTLLVKKGSPHAYTLRPSEARALASADLVIWIGHEMESFLEKPLETVAENAKQLELAEVLETSLLKTRSGVEWDEHEHHEDHATHEDHDEDHDEEHEGHEDHATHEDHDEEHGGHEEHATDEEHDDDHEGHKEHADHEATHDEEHEGHDEDADHEEHHHGVMDMHLWLDPKIAQKVVTETTKMLIDIDPAHAVQYQANSAKLTTKLAALDASLKQKLAPVKETPYLAFHSAYQYFEVAYDLNAVGSVTIDPDRKPGAKGISEIRERVKKTKARAVFSEPQFESSLVETIIEGTGATTGVLDPLGSDLAQGPDTYFILLNNLADNLVIGLK</sequence>
<name>A0ABU9HDD1_9GAMM</name>
<accession>A0ABU9HDD1</accession>
<keyword evidence="16" id="KW-1185">Reference proteome</keyword>
<evidence type="ECO:0000313" key="15">
    <source>
        <dbReference type="EMBL" id="MEL0659899.1"/>
    </source>
</evidence>
<feature type="signal peptide" evidence="14">
    <location>
        <begin position="1"/>
        <end position="21"/>
    </location>
</feature>
<keyword evidence="8" id="KW-0862">Zinc</keyword>
<evidence type="ECO:0000256" key="6">
    <source>
        <dbReference type="ARBA" id="ARBA00022729"/>
    </source>
</evidence>
<dbReference type="Pfam" id="PF01297">
    <property type="entry name" value="ZnuA"/>
    <property type="match status" value="1"/>
</dbReference>
<evidence type="ECO:0000256" key="13">
    <source>
        <dbReference type="SAM" id="MobiDB-lite"/>
    </source>
</evidence>
<evidence type="ECO:0000256" key="4">
    <source>
        <dbReference type="ARBA" id="ARBA00022448"/>
    </source>
</evidence>
<evidence type="ECO:0000256" key="7">
    <source>
        <dbReference type="ARBA" id="ARBA00022764"/>
    </source>
</evidence>
<feature type="chain" id="PRO_5045217892" description="High-affinity zinc uptake system protein ZnuA" evidence="14">
    <location>
        <begin position="22"/>
        <end position="377"/>
    </location>
</feature>
<feature type="compositionally biased region" description="Basic and acidic residues" evidence="13">
    <location>
        <begin position="142"/>
        <end position="165"/>
    </location>
</feature>
<gene>
    <name evidence="15" type="ORF">V6255_12200</name>
</gene>
<comment type="subcellular location">
    <subcellularLocation>
        <location evidence="1">Periplasm</location>
    </subcellularLocation>
</comment>
<keyword evidence="9" id="KW-0864">Zinc transport</keyword>
<evidence type="ECO:0000256" key="8">
    <source>
        <dbReference type="ARBA" id="ARBA00022833"/>
    </source>
</evidence>
<evidence type="ECO:0000256" key="1">
    <source>
        <dbReference type="ARBA" id="ARBA00004418"/>
    </source>
</evidence>
<evidence type="ECO:0000256" key="12">
    <source>
        <dbReference type="ARBA" id="ARBA00045516"/>
    </source>
</evidence>
<evidence type="ECO:0000256" key="10">
    <source>
        <dbReference type="ARBA" id="ARBA00023065"/>
    </source>
</evidence>
<dbReference type="EMBL" id="JBAKBA010000028">
    <property type="protein sequence ID" value="MEL0659899.1"/>
    <property type="molecule type" value="Genomic_DNA"/>
</dbReference>
<dbReference type="PANTHER" id="PTHR42953:SF3">
    <property type="entry name" value="HIGH-AFFINITY ZINC UPTAKE SYSTEM PROTEIN ZNUA"/>
    <property type="match status" value="1"/>
</dbReference>
<organism evidence="15 16">
    <name type="scientific">Psychromonas arctica</name>
    <dbReference type="NCBI Taxonomy" id="168275"/>
    <lineage>
        <taxon>Bacteria</taxon>
        <taxon>Pseudomonadati</taxon>
        <taxon>Pseudomonadota</taxon>
        <taxon>Gammaproteobacteria</taxon>
        <taxon>Alteromonadales</taxon>
        <taxon>Psychromonadaceae</taxon>
        <taxon>Psychromonas</taxon>
    </lineage>
</organism>
<evidence type="ECO:0000256" key="14">
    <source>
        <dbReference type="SAM" id="SignalP"/>
    </source>
</evidence>
<evidence type="ECO:0000256" key="11">
    <source>
        <dbReference type="ARBA" id="ARBA00023157"/>
    </source>
</evidence>
<dbReference type="PANTHER" id="PTHR42953">
    <property type="entry name" value="HIGH-AFFINITY ZINC UPTAKE SYSTEM PROTEIN ZNUA-RELATED"/>
    <property type="match status" value="1"/>
</dbReference>
<evidence type="ECO:0000256" key="5">
    <source>
        <dbReference type="ARBA" id="ARBA00022723"/>
    </source>
</evidence>
<feature type="compositionally biased region" description="Basic and acidic residues" evidence="13">
    <location>
        <begin position="119"/>
        <end position="134"/>
    </location>
</feature>
<feature type="compositionally biased region" description="Basic and acidic residues" evidence="13">
    <location>
        <begin position="174"/>
        <end position="195"/>
    </location>
</feature>
<comment type="caution">
    <text evidence="15">The sequence shown here is derived from an EMBL/GenBank/DDBJ whole genome shotgun (WGS) entry which is preliminary data.</text>
</comment>
<evidence type="ECO:0000256" key="9">
    <source>
        <dbReference type="ARBA" id="ARBA00022906"/>
    </source>
</evidence>
<keyword evidence="11" id="KW-1015">Disulfide bond</keyword>
<feature type="region of interest" description="Disordered" evidence="13">
    <location>
        <begin position="119"/>
        <end position="206"/>
    </location>
</feature>
<dbReference type="Gene3D" id="3.40.50.1980">
    <property type="entry name" value="Nitrogenase molybdenum iron protein domain"/>
    <property type="match status" value="3"/>
</dbReference>